<dbReference type="GO" id="GO:0008999">
    <property type="term" value="F:protein-N-terminal-alanine acetyltransferase activity"/>
    <property type="evidence" value="ECO:0007669"/>
    <property type="project" value="TreeGrafter"/>
</dbReference>
<dbReference type="SUPFAM" id="SSF55729">
    <property type="entry name" value="Acyl-CoA N-acyltransferases (Nat)"/>
    <property type="match status" value="1"/>
</dbReference>
<dbReference type="InterPro" id="IPR051908">
    <property type="entry name" value="Ribosomal_N-acetyltransferase"/>
</dbReference>
<dbReference type="GO" id="GO:1990189">
    <property type="term" value="F:protein N-terminal-serine acetyltransferase activity"/>
    <property type="evidence" value="ECO:0007669"/>
    <property type="project" value="TreeGrafter"/>
</dbReference>
<proteinExistence type="predicted"/>
<feature type="domain" description="N-acetyltransferase" evidence="1">
    <location>
        <begin position="40"/>
        <end position="182"/>
    </location>
</feature>
<dbReference type="InterPro" id="IPR016181">
    <property type="entry name" value="Acyl_CoA_acyltransferase"/>
</dbReference>
<dbReference type="AlphaFoldDB" id="A0A165NTS0"/>
<dbReference type="Pfam" id="PF13302">
    <property type="entry name" value="Acetyltransf_3"/>
    <property type="match status" value="1"/>
</dbReference>
<accession>A0A165NTS0</accession>
<dbReference type="PANTHER" id="PTHR43441:SF5">
    <property type="entry name" value="FAMILY ACETYLTRANSFERASE, PUTATIVE-RELATED"/>
    <property type="match status" value="1"/>
</dbReference>
<dbReference type="PANTHER" id="PTHR43441">
    <property type="entry name" value="RIBOSOMAL-PROTEIN-SERINE ACETYLTRANSFERASE"/>
    <property type="match status" value="1"/>
</dbReference>
<evidence type="ECO:0000313" key="3">
    <source>
        <dbReference type="Proteomes" id="UP000077266"/>
    </source>
</evidence>
<organism evidence="2 3">
    <name type="scientific">Exidia glandulosa HHB12029</name>
    <dbReference type="NCBI Taxonomy" id="1314781"/>
    <lineage>
        <taxon>Eukaryota</taxon>
        <taxon>Fungi</taxon>
        <taxon>Dikarya</taxon>
        <taxon>Basidiomycota</taxon>
        <taxon>Agaricomycotina</taxon>
        <taxon>Agaricomycetes</taxon>
        <taxon>Auriculariales</taxon>
        <taxon>Exidiaceae</taxon>
        <taxon>Exidia</taxon>
    </lineage>
</organism>
<gene>
    <name evidence="2" type="ORF">EXIGLDRAFT_760968</name>
</gene>
<evidence type="ECO:0000259" key="1">
    <source>
        <dbReference type="PROSITE" id="PS51186"/>
    </source>
</evidence>
<dbReference type="STRING" id="1314781.A0A165NTS0"/>
<reference evidence="2 3" key="1">
    <citation type="journal article" date="2016" name="Mol. Biol. Evol.">
        <title>Comparative Genomics of Early-Diverging Mushroom-Forming Fungi Provides Insights into the Origins of Lignocellulose Decay Capabilities.</title>
        <authorList>
            <person name="Nagy L.G."/>
            <person name="Riley R."/>
            <person name="Tritt A."/>
            <person name="Adam C."/>
            <person name="Daum C."/>
            <person name="Floudas D."/>
            <person name="Sun H."/>
            <person name="Yadav J.S."/>
            <person name="Pangilinan J."/>
            <person name="Larsson K.H."/>
            <person name="Matsuura K."/>
            <person name="Barry K."/>
            <person name="Labutti K."/>
            <person name="Kuo R."/>
            <person name="Ohm R.A."/>
            <person name="Bhattacharya S.S."/>
            <person name="Shirouzu T."/>
            <person name="Yoshinaga Y."/>
            <person name="Martin F.M."/>
            <person name="Grigoriev I.V."/>
            <person name="Hibbett D.S."/>
        </authorList>
    </citation>
    <scope>NUCLEOTIDE SEQUENCE [LARGE SCALE GENOMIC DNA]</scope>
    <source>
        <strain evidence="2 3">HHB12029</strain>
    </source>
</reference>
<dbReference type="PROSITE" id="PS51186">
    <property type="entry name" value="GNAT"/>
    <property type="match status" value="1"/>
</dbReference>
<dbReference type="Proteomes" id="UP000077266">
    <property type="component" value="Unassembled WGS sequence"/>
</dbReference>
<dbReference type="InParanoid" id="A0A165NTS0"/>
<keyword evidence="2" id="KW-0808">Transferase</keyword>
<protein>
    <submittedName>
        <fullName evidence="2">Acyl-CoA N-acyltransferase</fullName>
    </submittedName>
</protein>
<dbReference type="InterPro" id="IPR000182">
    <property type="entry name" value="GNAT_dom"/>
</dbReference>
<keyword evidence="3" id="KW-1185">Reference proteome</keyword>
<keyword evidence="2" id="KW-0012">Acyltransferase</keyword>
<name>A0A165NTS0_EXIGL</name>
<dbReference type="EMBL" id="KV425895">
    <property type="protein sequence ID" value="KZW01208.1"/>
    <property type="molecule type" value="Genomic_DNA"/>
</dbReference>
<sequence>MPHVFPVKDLETDRLRLEVFNREKHIPLYWAALSTAPETNRYMPFLAIDSLEAAFAWYDRTFTNDTSGSRALWATYDLSSSSSAPVFAGVIGLLNSSAENLMTEIGFVTTFPSFQRTHVNTHACGLLLKYCLGDLKLRRVQWQAHADNGPSRRAAERLGFKFEGIARWQRVLPADREGHKRPGDEERPGRHSVVLAVCWDDWEEPGFQEALQAKMDRRA</sequence>
<dbReference type="Gene3D" id="3.40.630.30">
    <property type="match status" value="1"/>
</dbReference>
<dbReference type="OrthoDB" id="41238at2759"/>
<evidence type="ECO:0000313" key="2">
    <source>
        <dbReference type="EMBL" id="KZW01208.1"/>
    </source>
</evidence>